<proteinExistence type="predicted"/>
<dbReference type="Gene3D" id="3.30.70.270">
    <property type="match status" value="1"/>
</dbReference>
<evidence type="ECO:0008006" key="3">
    <source>
        <dbReference type="Google" id="ProtNLM"/>
    </source>
</evidence>
<sequence>MQEVVKKEIIIWLDARVVYPIADSKRVSPVQCVPKKGENLMEVFMDDSSVVGYTFKMCLEELGRFLQRCVKTNLVLNWEKCHFMVKKEKLIPAPIIVAPDWRILFELMFDANDVAFEAILCQRKGNLFHPV</sequence>
<gene>
    <name evidence="1" type="ORF">MTR67_026084</name>
</gene>
<reference evidence="1" key="1">
    <citation type="submission" date="2023-08" db="EMBL/GenBank/DDBJ databases">
        <title>A de novo genome assembly of Solanum verrucosum Schlechtendal, a Mexican diploid species geographically isolated from the other diploid A-genome species in potato relatives.</title>
        <authorList>
            <person name="Hosaka K."/>
        </authorList>
    </citation>
    <scope>NUCLEOTIDE SEQUENCE</scope>
    <source>
        <tissue evidence="1">Young leaves</tissue>
    </source>
</reference>
<dbReference type="Proteomes" id="UP001234989">
    <property type="component" value="Chromosome 6"/>
</dbReference>
<name>A0AAF0QYA6_SOLVR</name>
<dbReference type="InterPro" id="IPR043128">
    <property type="entry name" value="Rev_trsase/Diguanyl_cyclase"/>
</dbReference>
<keyword evidence="2" id="KW-1185">Reference proteome</keyword>
<dbReference type="SUPFAM" id="SSF56672">
    <property type="entry name" value="DNA/RNA polymerases"/>
    <property type="match status" value="1"/>
</dbReference>
<evidence type="ECO:0000313" key="2">
    <source>
        <dbReference type="Proteomes" id="UP001234989"/>
    </source>
</evidence>
<dbReference type="InterPro" id="IPR043502">
    <property type="entry name" value="DNA/RNA_pol_sf"/>
</dbReference>
<protein>
    <recommendedName>
        <fullName evidence="3">Reverse transcriptase</fullName>
    </recommendedName>
</protein>
<dbReference type="AlphaFoldDB" id="A0AAF0QYA6"/>
<organism evidence="1 2">
    <name type="scientific">Solanum verrucosum</name>
    <dbReference type="NCBI Taxonomy" id="315347"/>
    <lineage>
        <taxon>Eukaryota</taxon>
        <taxon>Viridiplantae</taxon>
        <taxon>Streptophyta</taxon>
        <taxon>Embryophyta</taxon>
        <taxon>Tracheophyta</taxon>
        <taxon>Spermatophyta</taxon>
        <taxon>Magnoliopsida</taxon>
        <taxon>eudicotyledons</taxon>
        <taxon>Gunneridae</taxon>
        <taxon>Pentapetalae</taxon>
        <taxon>asterids</taxon>
        <taxon>lamiids</taxon>
        <taxon>Solanales</taxon>
        <taxon>Solanaceae</taxon>
        <taxon>Solanoideae</taxon>
        <taxon>Solaneae</taxon>
        <taxon>Solanum</taxon>
    </lineage>
</organism>
<dbReference type="EMBL" id="CP133617">
    <property type="protein sequence ID" value="WMV32699.1"/>
    <property type="molecule type" value="Genomic_DNA"/>
</dbReference>
<accession>A0AAF0QYA6</accession>
<evidence type="ECO:0000313" key="1">
    <source>
        <dbReference type="EMBL" id="WMV32699.1"/>
    </source>
</evidence>